<dbReference type="EMBL" id="NKCK01000030">
    <property type="protein sequence ID" value="RSM09187.1"/>
    <property type="molecule type" value="Genomic_DNA"/>
</dbReference>
<organism evidence="1 2">
    <name type="scientific">Fusarium oligoseptatum</name>
    <dbReference type="NCBI Taxonomy" id="2604345"/>
    <lineage>
        <taxon>Eukaryota</taxon>
        <taxon>Fungi</taxon>
        <taxon>Dikarya</taxon>
        <taxon>Ascomycota</taxon>
        <taxon>Pezizomycotina</taxon>
        <taxon>Sordariomycetes</taxon>
        <taxon>Hypocreomycetidae</taxon>
        <taxon>Hypocreales</taxon>
        <taxon>Nectriaceae</taxon>
        <taxon>Fusarium</taxon>
        <taxon>Fusarium solani species complex</taxon>
    </lineage>
</organism>
<name>A0A428U4H6_9HYPO</name>
<evidence type="ECO:0000313" key="1">
    <source>
        <dbReference type="EMBL" id="RSM09187.1"/>
    </source>
</evidence>
<keyword evidence="2" id="KW-1185">Reference proteome</keyword>
<evidence type="ECO:0000313" key="2">
    <source>
        <dbReference type="Proteomes" id="UP000287144"/>
    </source>
</evidence>
<comment type="caution">
    <text evidence="1">The sequence shown here is derived from an EMBL/GenBank/DDBJ whole genome shotgun (WGS) entry which is preliminary data.</text>
</comment>
<dbReference type="AlphaFoldDB" id="A0A428U4H6"/>
<protein>
    <submittedName>
        <fullName evidence="1">Uncharacterized protein</fullName>
    </submittedName>
</protein>
<accession>A0A428U4H6</accession>
<gene>
    <name evidence="1" type="ORF">CEP52_004242</name>
</gene>
<dbReference type="Proteomes" id="UP000287144">
    <property type="component" value="Unassembled WGS sequence"/>
</dbReference>
<sequence>MIDSFPQYQRFCNPERDPQSRYQDEAFLLAAVGVDSATLPFDTTRVSFATRDP</sequence>
<proteinExistence type="predicted"/>
<reference evidence="1 2" key="1">
    <citation type="submission" date="2017-06" db="EMBL/GenBank/DDBJ databases">
        <title>Comparative genomic analysis of Ambrosia Fusariam Clade fungi.</title>
        <authorList>
            <person name="Stajich J.E."/>
            <person name="Carrillo J."/>
            <person name="Kijimoto T."/>
            <person name="Eskalen A."/>
            <person name="O'Donnell K."/>
            <person name="Kasson M."/>
        </authorList>
    </citation>
    <scope>NUCLEOTIDE SEQUENCE [LARGE SCALE GENOMIC DNA]</scope>
    <source>
        <strain evidence="1 2">NRRL62579</strain>
    </source>
</reference>